<dbReference type="SUPFAM" id="SSF47413">
    <property type="entry name" value="lambda repressor-like DNA-binding domains"/>
    <property type="match status" value="1"/>
</dbReference>
<dbReference type="EMBL" id="DVLT01000070">
    <property type="protein sequence ID" value="HIU03754.1"/>
    <property type="molecule type" value="Genomic_DNA"/>
</dbReference>
<evidence type="ECO:0000313" key="1">
    <source>
        <dbReference type="EMBL" id="HIU03754.1"/>
    </source>
</evidence>
<dbReference type="GO" id="GO:0003677">
    <property type="term" value="F:DNA binding"/>
    <property type="evidence" value="ECO:0007669"/>
    <property type="project" value="InterPro"/>
</dbReference>
<reference evidence="1" key="1">
    <citation type="submission" date="2020-10" db="EMBL/GenBank/DDBJ databases">
        <authorList>
            <person name="Gilroy R."/>
        </authorList>
    </citation>
    <scope>NUCLEOTIDE SEQUENCE</scope>
    <source>
        <strain evidence="1">CHK187-14744</strain>
    </source>
</reference>
<name>A0A9D1KYG5_9FIRM</name>
<dbReference type="InterPro" id="IPR010982">
    <property type="entry name" value="Lambda_DNA-bd_dom_sf"/>
</dbReference>
<gene>
    <name evidence="1" type="ORF">IAB63_10935</name>
</gene>
<dbReference type="Proteomes" id="UP000824164">
    <property type="component" value="Unassembled WGS sequence"/>
</dbReference>
<accession>A0A9D1KYG5</accession>
<organism evidence="1 2">
    <name type="scientific">Candidatus Onthocola gallistercoris</name>
    <dbReference type="NCBI Taxonomy" id="2840876"/>
    <lineage>
        <taxon>Bacteria</taxon>
        <taxon>Bacillati</taxon>
        <taxon>Bacillota</taxon>
        <taxon>Bacilli</taxon>
        <taxon>Candidatus Onthocola</taxon>
    </lineage>
</organism>
<proteinExistence type="predicted"/>
<reference evidence="1" key="2">
    <citation type="journal article" date="2021" name="PeerJ">
        <title>Extensive microbial diversity within the chicken gut microbiome revealed by metagenomics and culture.</title>
        <authorList>
            <person name="Gilroy R."/>
            <person name="Ravi A."/>
            <person name="Getino M."/>
            <person name="Pursley I."/>
            <person name="Horton D.L."/>
            <person name="Alikhan N.F."/>
            <person name="Baker D."/>
            <person name="Gharbi K."/>
            <person name="Hall N."/>
            <person name="Watson M."/>
            <person name="Adriaenssens E.M."/>
            <person name="Foster-Nyarko E."/>
            <person name="Jarju S."/>
            <person name="Secka A."/>
            <person name="Antonio M."/>
            <person name="Oren A."/>
            <person name="Chaudhuri R.R."/>
            <person name="La Ragione R."/>
            <person name="Hildebrand F."/>
            <person name="Pallen M.J."/>
        </authorList>
    </citation>
    <scope>NUCLEOTIDE SEQUENCE</scope>
    <source>
        <strain evidence="1">CHK187-14744</strain>
    </source>
</reference>
<evidence type="ECO:0000313" key="2">
    <source>
        <dbReference type="Proteomes" id="UP000824164"/>
    </source>
</evidence>
<protein>
    <submittedName>
        <fullName evidence="1">Helix-turn-helix domain-containing protein</fullName>
    </submittedName>
</protein>
<sequence>MDISVKIRKKLVDEGYSLEEISQDTGINISKLEEGCRLSLSGEELLVLCSYMDWDPRDFWTPKEKTET</sequence>
<dbReference type="AlphaFoldDB" id="A0A9D1KYG5"/>
<comment type="caution">
    <text evidence="1">The sequence shown here is derived from an EMBL/GenBank/DDBJ whole genome shotgun (WGS) entry which is preliminary data.</text>
</comment>